<dbReference type="OrthoDB" id="42605at2157"/>
<dbReference type="Proteomes" id="UP000003751">
    <property type="component" value="Unassembled WGS sequence"/>
</dbReference>
<dbReference type="EMBL" id="AEMG01000009">
    <property type="protein sequence ID" value="EFW92020.1"/>
    <property type="molecule type" value="Genomic_DNA"/>
</dbReference>
<organism evidence="7 9">
    <name type="scientific">Haladaptatus paucihalophilus DX253</name>
    <dbReference type="NCBI Taxonomy" id="797209"/>
    <lineage>
        <taxon>Archaea</taxon>
        <taxon>Methanobacteriati</taxon>
        <taxon>Methanobacteriota</taxon>
        <taxon>Stenosarchaea group</taxon>
        <taxon>Halobacteria</taxon>
        <taxon>Halobacteriales</taxon>
        <taxon>Haladaptataceae</taxon>
        <taxon>Haladaptatus</taxon>
    </lineage>
</organism>
<dbReference type="InterPro" id="IPR013342">
    <property type="entry name" value="Mandelate_racemase_C"/>
</dbReference>
<dbReference type="PANTHER" id="PTHR48073">
    <property type="entry name" value="O-SUCCINYLBENZOATE SYNTHASE-RELATED"/>
    <property type="match status" value="1"/>
</dbReference>
<dbReference type="CDD" id="cd03319">
    <property type="entry name" value="L-Ala-DL-Glu_epimerase"/>
    <property type="match status" value="1"/>
</dbReference>
<comment type="similarity">
    <text evidence="2">Belongs to the mandelate racemase/muconate lactonizing enzyme family.</text>
</comment>
<dbReference type="PATRIC" id="fig|797209.4.peg.2180"/>
<dbReference type="GO" id="GO:0016855">
    <property type="term" value="F:racemase and epimerase activity, acting on amino acids and derivatives"/>
    <property type="evidence" value="ECO:0007669"/>
    <property type="project" value="InterPro"/>
</dbReference>
<dbReference type="Pfam" id="PF13378">
    <property type="entry name" value="MR_MLE_C"/>
    <property type="match status" value="1"/>
</dbReference>
<dbReference type="PANTHER" id="PTHR48073:SF2">
    <property type="entry name" value="O-SUCCINYLBENZOATE SYNTHASE"/>
    <property type="match status" value="1"/>
</dbReference>
<dbReference type="InterPro" id="IPR034603">
    <property type="entry name" value="Dipeptide_epimerase"/>
</dbReference>
<comment type="cofactor">
    <cofactor evidence="1">
        <name>Mg(2+)</name>
        <dbReference type="ChEBI" id="CHEBI:18420"/>
    </cofactor>
</comment>
<dbReference type="AlphaFoldDB" id="E7QTU1"/>
<dbReference type="Pfam" id="PF02746">
    <property type="entry name" value="MR_MLE_N"/>
    <property type="match status" value="1"/>
</dbReference>
<dbReference type="SUPFAM" id="SSF51604">
    <property type="entry name" value="Enolase C-terminal domain-like"/>
    <property type="match status" value="1"/>
</dbReference>
<gene>
    <name evidence="8" type="ORF">SAMN05444342_2422</name>
    <name evidence="7" type="ORF">ZOD2009_11095</name>
</gene>
<keyword evidence="3" id="KW-0479">Metal-binding</keyword>
<evidence type="ECO:0000313" key="10">
    <source>
        <dbReference type="Proteomes" id="UP000184203"/>
    </source>
</evidence>
<reference evidence="8" key="2">
    <citation type="submission" date="2016-11" db="EMBL/GenBank/DDBJ databases">
        <authorList>
            <person name="Jaros S."/>
            <person name="Januszkiewicz K."/>
            <person name="Wedrychowicz H."/>
        </authorList>
    </citation>
    <scope>NUCLEOTIDE SEQUENCE [LARGE SCALE GENOMIC DNA]</scope>
    <source>
        <strain evidence="8">DX253</strain>
    </source>
</reference>
<dbReference type="Gene3D" id="3.20.20.120">
    <property type="entry name" value="Enolase-like C-terminal domain"/>
    <property type="match status" value="1"/>
</dbReference>
<evidence type="ECO:0000313" key="7">
    <source>
        <dbReference type="EMBL" id="EFW92020.1"/>
    </source>
</evidence>
<dbReference type="eggNOG" id="arCOG01168">
    <property type="taxonomic scope" value="Archaea"/>
</dbReference>
<evidence type="ECO:0000256" key="5">
    <source>
        <dbReference type="ARBA" id="ARBA00023235"/>
    </source>
</evidence>
<evidence type="ECO:0000313" key="8">
    <source>
        <dbReference type="EMBL" id="SHK85941.1"/>
    </source>
</evidence>
<dbReference type="InterPro" id="IPR013341">
    <property type="entry name" value="Mandelate_racemase_N_dom"/>
</dbReference>
<dbReference type="InterPro" id="IPR036849">
    <property type="entry name" value="Enolase-like_C_sf"/>
</dbReference>
<feature type="domain" description="Mandelate racemase/muconate lactonizing enzyme C-terminal" evidence="6">
    <location>
        <begin position="139"/>
        <end position="236"/>
    </location>
</feature>
<keyword evidence="10" id="KW-1185">Reference proteome</keyword>
<dbReference type="SFLD" id="SFLDS00001">
    <property type="entry name" value="Enolase"/>
    <property type="match status" value="1"/>
</dbReference>
<sequence>MRIERVSVEPLDLPLREPFEISLGTQHRASNVLVTVETEDVTGYGEGSPLTPVTGETQEAALATARAATTLLDGKSLADYRSLVTEVRETFPGMVSALFAVETAILDAYCRERGMALSELFGGAPTSVTTDFTIGIMPPEDARDGAARAADRGFDQLKVKTGTTVAEDVARVAAVHEGAPDAELTVDANQGWTPKETVAFVDQLESRGIDLALVEQPTPAADVTGLARARDAVSVPIAADEAVFTPEDAIRIVREDAADVINVKLGKSGLLAARDIASIAEAANVELMVGCMLESAIGIHASAHLVSGIGSFSHVDLDGNLLIAEDVIPSDGGPTIDISGAGHGVVPNGIE</sequence>
<dbReference type="SUPFAM" id="SSF54826">
    <property type="entry name" value="Enolase N-terminal domain-like"/>
    <property type="match status" value="1"/>
</dbReference>
<evidence type="ECO:0000313" key="9">
    <source>
        <dbReference type="Proteomes" id="UP000003751"/>
    </source>
</evidence>
<evidence type="ECO:0000256" key="1">
    <source>
        <dbReference type="ARBA" id="ARBA00001946"/>
    </source>
</evidence>
<dbReference type="InterPro" id="IPR029017">
    <property type="entry name" value="Enolase-like_N"/>
</dbReference>
<keyword evidence="4" id="KW-0460">Magnesium</keyword>
<accession>E7QTU1</accession>
<evidence type="ECO:0000256" key="2">
    <source>
        <dbReference type="ARBA" id="ARBA00008031"/>
    </source>
</evidence>
<protein>
    <submittedName>
        <fullName evidence="7">Chloromuconate cycloisomerase</fullName>
    </submittedName>
    <submittedName>
        <fullName evidence="8">L-alanine-DL-glutamate epimerase</fullName>
    </submittedName>
</protein>
<dbReference type="STRING" id="797209.GCA_000376445_02577"/>
<keyword evidence="5 7" id="KW-0413">Isomerase</keyword>
<proteinExistence type="inferred from homology"/>
<dbReference type="EMBL" id="FRAN01000003">
    <property type="protein sequence ID" value="SHK85941.1"/>
    <property type="molecule type" value="Genomic_DNA"/>
</dbReference>
<dbReference type="SMART" id="SM00922">
    <property type="entry name" value="MR_MLE"/>
    <property type="match status" value="1"/>
</dbReference>
<evidence type="ECO:0000256" key="3">
    <source>
        <dbReference type="ARBA" id="ARBA00022723"/>
    </source>
</evidence>
<evidence type="ECO:0000256" key="4">
    <source>
        <dbReference type="ARBA" id="ARBA00022842"/>
    </source>
</evidence>
<evidence type="ECO:0000259" key="6">
    <source>
        <dbReference type="SMART" id="SM00922"/>
    </source>
</evidence>
<name>E7QTU1_HALPU</name>
<reference evidence="7 9" key="1">
    <citation type="journal article" date="2014" name="ISME J.">
        <title>Trehalose/2-sulfotrehalose biosynthesis and glycine-betaine uptake are widely spread mechanisms for osmoadaptation in the Halobacteriales.</title>
        <authorList>
            <person name="Youssef N.H."/>
            <person name="Savage-Ashlock K.N."/>
            <person name="McCully A.L."/>
            <person name="Luedtke B."/>
            <person name="Shaw E.I."/>
            <person name="Hoff W.D."/>
            <person name="Elshahed M.S."/>
        </authorList>
    </citation>
    <scope>NUCLEOTIDE SEQUENCE [LARGE SCALE GENOMIC DNA]</scope>
    <source>
        <strain evidence="7 9">DX253</strain>
    </source>
</reference>
<dbReference type="Proteomes" id="UP000184203">
    <property type="component" value="Unassembled WGS sequence"/>
</dbReference>
<dbReference type="SFLD" id="SFLDG00180">
    <property type="entry name" value="muconate_cycloisomerase"/>
    <property type="match status" value="1"/>
</dbReference>
<dbReference type="Gene3D" id="3.30.390.10">
    <property type="entry name" value="Enolase-like, N-terminal domain"/>
    <property type="match status" value="1"/>
</dbReference>
<dbReference type="GO" id="GO:0046872">
    <property type="term" value="F:metal ion binding"/>
    <property type="evidence" value="ECO:0007669"/>
    <property type="project" value="UniProtKB-KW"/>
</dbReference>
<dbReference type="RefSeq" id="WP_007979735.1">
    <property type="nucleotide sequence ID" value="NZ_AEMG01000009.1"/>
</dbReference>
<reference evidence="10" key="3">
    <citation type="submission" date="2016-11" db="EMBL/GenBank/DDBJ databases">
        <authorList>
            <person name="Varghese N."/>
            <person name="Submissions S."/>
        </authorList>
    </citation>
    <scope>NUCLEOTIDE SEQUENCE [LARGE SCALE GENOMIC DNA]</scope>
    <source>
        <strain evidence="10">DX253</strain>
    </source>
</reference>
<dbReference type="InterPro" id="IPR029065">
    <property type="entry name" value="Enolase_C-like"/>
</dbReference>
<dbReference type="SFLD" id="SFLDF00009">
    <property type="entry name" value="o-succinylbenzoate_synthase"/>
    <property type="match status" value="1"/>
</dbReference>